<dbReference type="Pfam" id="PF01297">
    <property type="entry name" value="ZnuA"/>
    <property type="match status" value="1"/>
</dbReference>
<organism evidence="1 2">
    <name type="scientific">candidate division MSBL1 archaeon SCGC-AAA382A13</name>
    <dbReference type="NCBI Taxonomy" id="1698279"/>
    <lineage>
        <taxon>Archaea</taxon>
        <taxon>Methanobacteriati</taxon>
        <taxon>Methanobacteriota</taxon>
        <taxon>candidate division MSBL1</taxon>
    </lineage>
</organism>
<dbReference type="InterPro" id="IPR006127">
    <property type="entry name" value="ZnuA-like"/>
</dbReference>
<dbReference type="Gene3D" id="3.40.50.1980">
    <property type="entry name" value="Nitrogenase molybdenum iron protein domain"/>
    <property type="match status" value="1"/>
</dbReference>
<name>A0A133VFB7_9EURY</name>
<dbReference type="GO" id="GO:0046872">
    <property type="term" value="F:metal ion binding"/>
    <property type="evidence" value="ECO:0007669"/>
    <property type="project" value="InterPro"/>
</dbReference>
<gene>
    <name evidence="1" type="ORF">AKJ50_01745</name>
</gene>
<evidence type="ECO:0000313" key="2">
    <source>
        <dbReference type="Proteomes" id="UP000070311"/>
    </source>
</evidence>
<protein>
    <submittedName>
        <fullName evidence="1">Uncharacterized protein</fullName>
    </submittedName>
</protein>
<dbReference type="Proteomes" id="UP000070311">
    <property type="component" value="Unassembled WGS sequence"/>
</dbReference>
<comment type="caution">
    <text evidence="1">The sequence shown here is derived from an EMBL/GenBank/DDBJ whole genome shotgun (WGS) entry which is preliminary data.</text>
</comment>
<dbReference type="EMBL" id="LHYD01000032">
    <property type="protein sequence ID" value="KXB05146.1"/>
    <property type="molecule type" value="Genomic_DNA"/>
</dbReference>
<dbReference type="GO" id="GO:0030001">
    <property type="term" value="P:metal ion transport"/>
    <property type="evidence" value="ECO:0007669"/>
    <property type="project" value="InterPro"/>
</dbReference>
<proteinExistence type="predicted"/>
<feature type="non-terminal residue" evidence="1">
    <location>
        <position position="1"/>
    </location>
</feature>
<reference evidence="1 2" key="1">
    <citation type="journal article" date="2016" name="Sci. Rep.">
        <title>Metabolic traits of an uncultured archaeal lineage -MSBL1- from brine pools of the Red Sea.</title>
        <authorList>
            <person name="Mwirichia R."/>
            <person name="Alam I."/>
            <person name="Rashid M."/>
            <person name="Vinu M."/>
            <person name="Ba-Alawi W."/>
            <person name="Anthony Kamau A."/>
            <person name="Kamanda Ngugi D."/>
            <person name="Goker M."/>
            <person name="Klenk H.P."/>
            <person name="Bajic V."/>
            <person name="Stingl U."/>
        </authorList>
    </citation>
    <scope>NUCLEOTIDE SEQUENCE [LARGE SCALE GENOMIC DNA]</scope>
    <source>
        <strain evidence="1">SCGC-AAA382A13</strain>
    </source>
</reference>
<dbReference type="AlphaFoldDB" id="A0A133VFB7"/>
<evidence type="ECO:0000313" key="1">
    <source>
        <dbReference type="EMBL" id="KXB05146.1"/>
    </source>
</evidence>
<accession>A0A133VFB7</accession>
<dbReference type="SUPFAM" id="SSF53807">
    <property type="entry name" value="Helical backbone' metal receptor"/>
    <property type="match status" value="1"/>
</dbReference>
<keyword evidence="2" id="KW-1185">Reference proteome</keyword>
<sequence length="112" mass="12318">VGEIEVICQQFQKGFVEWLGFDVVLTYPSPEQVSNKQLKNLINAAENEDVGIIISNNPSGTSVGKGVASETGIEHVILSNFPGSREGEDTYCEMIKNNAERLFSAKKAYEYS</sequence>